<feature type="region of interest" description="Disordered" evidence="1">
    <location>
        <begin position="39"/>
        <end position="92"/>
    </location>
</feature>
<dbReference type="AlphaFoldDB" id="A0AAW1NSF7"/>
<dbReference type="EMBL" id="JALJOQ010000108">
    <property type="protein sequence ID" value="KAK9797383.1"/>
    <property type="molecule type" value="Genomic_DNA"/>
</dbReference>
<gene>
    <name evidence="2" type="ORF">WJX73_008719</name>
</gene>
<feature type="region of interest" description="Disordered" evidence="1">
    <location>
        <begin position="112"/>
        <end position="140"/>
    </location>
</feature>
<organism evidence="2 3">
    <name type="scientific">Symbiochloris irregularis</name>
    <dbReference type="NCBI Taxonomy" id="706552"/>
    <lineage>
        <taxon>Eukaryota</taxon>
        <taxon>Viridiplantae</taxon>
        <taxon>Chlorophyta</taxon>
        <taxon>core chlorophytes</taxon>
        <taxon>Trebouxiophyceae</taxon>
        <taxon>Trebouxiales</taxon>
        <taxon>Trebouxiaceae</taxon>
        <taxon>Symbiochloris</taxon>
    </lineage>
</organism>
<accession>A0AAW1NSF7</accession>
<evidence type="ECO:0000313" key="2">
    <source>
        <dbReference type="EMBL" id="KAK9797383.1"/>
    </source>
</evidence>
<evidence type="ECO:0000256" key="1">
    <source>
        <dbReference type="SAM" id="MobiDB-lite"/>
    </source>
</evidence>
<keyword evidence="3" id="KW-1185">Reference proteome</keyword>
<protein>
    <submittedName>
        <fullName evidence="2">Uncharacterized protein</fullName>
    </submittedName>
</protein>
<feature type="compositionally biased region" description="Pro residues" evidence="1">
    <location>
        <begin position="56"/>
        <end position="74"/>
    </location>
</feature>
<evidence type="ECO:0000313" key="3">
    <source>
        <dbReference type="Proteomes" id="UP001465755"/>
    </source>
</evidence>
<feature type="compositionally biased region" description="Basic and acidic residues" evidence="1">
    <location>
        <begin position="79"/>
        <end position="88"/>
    </location>
</feature>
<comment type="caution">
    <text evidence="2">The sequence shown here is derived from an EMBL/GenBank/DDBJ whole genome shotgun (WGS) entry which is preliminary data.</text>
</comment>
<dbReference type="Proteomes" id="UP001465755">
    <property type="component" value="Unassembled WGS sequence"/>
</dbReference>
<reference evidence="2 3" key="1">
    <citation type="journal article" date="2024" name="Nat. Commun.">
        <title>Phylogenomics reveals the evolutionary origins of lichenization in chlorophyte algae.</title>
        <authorList>
            <person name="Puginier C."/>
            <person name="Libourel C."/>
            <person name="Otte J."/>
            <person name="Skaloud P."/>
            <person name="Haon M."/>
            <person name="Grisel S."/>
            <person name="Petersen M."/>
            <person name="Berrin J.G."/>
            <person name="Delaux P.M."/>
            <person name="Dal Grande F."/>
            <person name="Keller J."/>
        </authorList>
    </citation>
    <scope>NUCLEOTIDE SEQUENCE [LARGE SCALE GENOMIC DNA]</scope>
    <source>
        <strain evidence="2 3">SAG 2036</strain>
    </source>
</reference>
<sequence>MVLVLSLMTLKEVKPPARVSLDFHWGLITNLIALLGMLQPPDNADHANRGQNAPPRRAPPFAVPAPPGPSPPWEPSSRMIDDKGDAHQHPLHPPACILQATEADVPYLNLNPDSLAIQTPPSERRLESPRGRRARCATLD</sequence>
<feature type="compositionally biased region" description="Basic residues" evidence="1">
    <location>
        <begin position="131"/>
        <end position="140"/>
    </location>
</feature>
<name>A0AAW1NSF7_9CHLO</name>
<proteinExistence type="predicted"/>